<dbReference type="AlphaFoldDB" id="A0A6A4GR55"/>
<reference evidence="1" key="1">
    <citation type="journal article" date="2019" name="Environ. Microbiol.">
        <title>Fungal ecological strategies reflected in gene transcription - a case study of two litter decomposers.</title>
        <authorList>
            <person name="Barbi F."/>
            <person name="Kohler A."/>
            <person name="Barry K."/>
            <person name="Baskaran P."/>
            <person name="Daum C."/>
            <person name="Fauchery L."/>
            <person name="Ihrmark K."/>
            <person name="Kuo A."/>
            <person name="LaButti K."/>
            <person name="Lipzen A."/>
            <person name="Morin E."/>
            <person name="Grigoriev I.V."/>
            <person name="Henrissat B."/>
            <person name="Lindahl B."/>
            <person name="Martin F."/>
        </authorList>
    </citation>
    <scope>NUCLEOTIDE SEQUENCE</scope>
    <source>
        <strain evidence="1">JB14</strain>
    </source>
</reference>
<dbReference type="OrthoDB" id="432234at2759"/>
<dbReference type="EMBL" id="ML769752">
    <property type="protein sequence ID" value="KAE9388262.1"/>
    <property type="molecule type" value="Genomic_DNA"/>
</dbReference>
<proteinExistence type="predicted"/>
<protein>
    <submittedName>
        <fullName evidence="1">Uncharacterized protein</fullName>
    </submittedName>
</protein>
<feature type="non-terminal residue" evidence="1">
    <location>
        <position position="1"/>
    </location>
</feature>
<keyword evidence="2" id="KW-1185">Reference proteome</keyword>
<dbReference type="Proteomes" id="UP000799118">
    <property type="component" value="Unassembled WGS sequence"/>
</dbReference>
<name>A0A6A4GR55_9AGAR</name>
<feature type="non-terminal residue" evidence="1">
    <location>
        <position position="120"/>
    </location>
</feature>
<evidence type="ECO:0000313" key="1">
    <source>
        <dbReference type="EMBL" id="KAE9388262.1"/>
    </source>
</evidence>
<gene>
    <name evidence="1" type="ORF">BT96DRAFT_777470</name>
</gene>
<sequence length="120" mass="12845">AKAFAEASGQLFQVFHSTDVRGRGKNQQEIKGVAAEAAWRVPVKKAQDLGGKVPLIPGMPIFCTENIATELGLSKGSLGTLVSVKFEERLGRKYAVSATVDFPGYKGSPTDPAHPHRVLL</sequence>
<evidence type="ECO:0000313" key="2">
    <source>
        <dbReference type="Proteomes" id="UP000799118"/>
    </source>
</evidence>
<organism evidence="1 2">
    <name type="scientific">Gymnopus androsaceus JB14</name>
    <dbReference type="NCBI Taxonomy" id="1447944"/>
    <lineage>
        <taxon>Eukaryota</taxon>
        <taxon>Fungi</taxon>
        <taxon>Dikarya</taxon>
        <taxon>Basidiomycota</taxon>
        <taxon>Agaricomycotina</taxon>
        <taxon>Agaricomycetes</taxon>
        <taxon>Agaricomycetidae</taxon>
        <taxon>Agaricales</taxon>
        <taxon>Marasmiineae</taxon>
        <taxon>Omphalotaceae</taxon>
        <taxon>Gymnopus</taxon>
    </lineage>
</organism>
<accession>A0A6A4GR55</accession>